<accession>A0A831NTE0</accession>
<proteinExistence type="inferred from homology"/>
<reference evidence="4" key="1">
    <citation type="journal article" date="2020" name="mSystems">
        <title>Genome- and Community-Level Interaction Insights into Carbon Utilization and Element Cycling Functions of Hydrothermarchaeota in Hydrothermal Sediment.</title>
        <authorList>
            <person name="Zhou Z."/>
            <person name="Liu Y."/>
            <person name="Xu W."/>
            <person name="Pan J."/>
            <person name="Luo Z.H."/>
            <person name="Li M."/>
        </authorList>
    </citation>
    <scope>NUCLEOTIDE SEQUENCE [LARGE SCALE GENOMIC DNA]</scope>
    <source>
        <strain evidence="4">HyVt-26</strain>
    </source>
</reference>
<dbReference type="Gene3D" id="3.40.30.10">
    <property type="entry name" value="Glutaredoxin"/>
    <property type="match status" value="1"/>
</dbReference>
<gene>
    <name evidence="4" type="ORF">ENG92_02795</name>
</gene>
<dbReference type="InterPro" id="IPR036249">
    <property type="entry name" value="Thioredoxin-like_sf"/>
</dbReference>
<evidence type="ECO:0008006" key="5">
    <source>
        <dbReference type="Google" id="ProtNLM"/>
    </source>
</evidence>
<dbReference type="Proteomes" id="UP000885822">
    <property type="component" value="Unassembled WGS sequence"/>
</dbReference>
<comment type="similarity">
    <text evidence="1">Belongs to the SCO1/2 family.</text>
</comment>
<keyword evidence="3" id="KW-0472">Membrane</keyword>
<sequence length="202" mass="22771">MSKLRQKKIFPKLIFAVIAVFFFIASYYLGNQYAHPSIKDISATVLPQPEKTQAFHLTDKNGNPFTARSFENFWNFVIIGNLRDAGCDNLLRLYVMAWNNLAHKPKLQKATRVVFIDAGHLENKPEKLKQAIEFYNPVFTAAFGKPEEIQILGQQVGLYTEADSCSLASSVVALVNPDGYLLALFTGATDPARIARDLQYFY</sequence>
<evidence type="ECO:0000256" key="1">
    <source>
        <dbReference type="ARBA" id="ARBA00010996"/>
    </source>
</evidence>
<organism evidence="4">
    <name type="scientific">Thiolapillus brandeum</name>
    <dbReference type="NCBI Taxonomy" id="1076588"/>
    <lineage>
        <taxon>Bacteria</taxon>
        <taxon>Pseudomonadati</taxon>
        <taxon>Pseudomonadota</taxon>
        <taxon>Gammaproteobacteria</taxon>
        <taxon>Chromatiales</taxon>
        <taxon>Sedimenticolaceae</taxon>
        <taxon>Thiolapillus</taxon>
    </lineage>
</organism>
<dbReference type="InterPro" id="IPR003782">
    <property type="entry name" value="SCO1/SenC"/>
</dbReference>
<dbReference type="Pfam" id="PF02630">
    <property type="entry name" value="SCO1-SenC"/>
    <property type="match status" value="1"/>
</dbReference>
<name>A0A831NTE0_9GAMM</name>
<evidence type="ECO:0000313" key="4">
    <source>
        <dbReference type="EMBL" id="HDK37927.1"/>
    </source>
</evidence>
<evidence type="ECO:0000256" key="2">
    <source>
        <dbReference type="PIRSR" id="PIRSR603782-1"/>
    </source>
</evidence>
<keyword evidence="3" id="KW-0812">Transmembrane</keyword>
<keyword evidence="2" id="KW-0479">Metal-binding</keyword>
<feature type="transmembrane region" description="Helical" evidence="3">
    <location>
        <begin position="12"/>
        <end position="30"/>
    </location>
</feature>
<dbReference type="EMBL" id="DRCV01000124">
    <property type="protein sequence ID" value="HDK37927.1"/>
    <property type="molecule type" value="Genomic_DNA"/>
</dbReference>
<dbReference type="AlphaFoldDB" id="A0A831NTE0"/>
<protein>
    <recommendedName>
        <fullName evidence="5">SCO family protein</fullName>
    </recommendedName>
</protein>
<dbReference type="SUPFAM" id="SSF52833">
    <property type="entry name" value="Thioredoxin-like"/>
    <property type="match status" value="1"/>
</dbReference>
<keyword evidence="3" id="KW-1133">Transmembrane helix</keyword>
<comment type="caution">
    <text evidence="4">The sequence shown here is derived from an EMBL/GenBank/DDBJ whole genome shotgun (WGS) entry which is preliminary data.</text>
</comment>
<dbReference type="GO" id="GO:0046872">
    <property type="term" value="F:metal ion binding"/>
    <property type="evidence" value="ECO:0007669"/>
    <property type="project" value="UniProtKB-KW"/>
</dbReference>
<keyword evidence="2" id="KW-0186">Copper</keyword>
<evidence type="ECO:0000256" key="3">
    <source>
        <dbReference type="SAM" id="Phobius"/>
    </source>
</evidence>
<feature type="binding site" evidence="2">
    <location>
        <position position="87"/>
    </location>
    <ligand>
        <name>Cu cation</name>
        <dbReference type="ChEBI" id="CHEBI:23378"/>
    </ligand>
</feature>